<dbReference type="SMART" id="SM00382">
    <property type="entry name" value="AAA"/>
    <property type="match status" value="1"/>
</dbReference>
<organism evidence="8 9">
    <name type="scientific">Corynebacterium cystitidis DSM 20524</name>
    <dbReference type="NCBI Taxonomy" id="1121357"/>
    <lineage>
        <taxon>Bacteria</taxon>
        <taxon>Bacillati</taxon>
        <taxon>Actinomycetota</taxon>
        <taxon>Actinomycetes</taxon>
        <taxon>Mycobacteriales</taxon>
        <taxon>Corynebacteriaceae</taxon>
        <taxon>Corynebacterium</taxon>
    </lineage>
</organism>
<dbReference type="GO" id="GO:0005524">
    <property type="term" value="F:ATP binding"/>
    <property type="evidence" value="ECO:0007669"/>
    <property type="project" value="UniProtKB-KW"/>
</dbReference>
<dbReference type="Pfam" id="PF00005">
    <property type="entry name" value="ABC_tran"/>
    <property type="match status" value="1"/>
</dbReference>
<evidence type="ECO:0000313" key="9">
    <source>
        <dbReference type="Proteomes" id="UP000198929"/>
    </source>
</evidence>
<dbReference type="InterPro" id="IPR050763">
    <property type="entry name" value="ABC_transporter_ATP-binding"/>
</dbReference>
<dbReference type="Proteomes" id="UP000198929">
    <property type="component" value="Unassembled WGS sequence"/>
</dbReference>
<comment type="subcellular location">
    <subcellularLocation>
        <location evidence="1">Cell membrane</location>
        <topology evidence="1">Peripheral membrane protein</topology>
    </subcellularLocation>
</comment>
<sequence length="297" mass="32531">MTPAIEIREVTKRFGKFRALDRFSLTVKQGSIHGFLGPNGSGKSTTIRTLLGVLTPTSGDVRILGTDPARDPSVLKRVGYVPGDVSLWPTLTGAETLRALESLRGVPTNRQRESELIDAFNLDPSKKTRDYSTGNRRKVSLIAALSFGAELLLLDEPTAGLDPLMESVFVDEVRHEHDNGATVLLSSHILSEVEKLCDYVTVIKSGQVVEHGTIRQLRHLSTHAVSAHVSRETIDRFRSALGEDAVSVDKHGRATLTVERDAVPEMLRALLDAGATSIETQPASLEEIFMRHYETGE</sequence>
<dbReference type="GO" id="GO:0005886">
    <property type="term" value="C:plasma membrane"/>
    <property type="evidence" value="ECO:0007669"/>
    <property type="project" value="UniProtKB-SubCell"/>
</dbReference>
<evidence type="ECO:0000256" key="4">
    <source>
        <dbReference type="ARBA" id="ARBA00022741"/>
    </source>
</evidence>
<protein>
    <submittedName>
        <fullName evidence="8">ABC-2 type transport system ATP-binding protein</fullName>
    </submittedName>
</protein>
<keyword evidence="4" id="KW-0547">Nucleotide-binding</keyword>
<evidence type="ECO:0000259" key="7">
    <source>
        <dbReference type="PROSITE" id="PS50893"/>
    </source>
</evidence>
<dbReference type="SUPFAM" id="SSF52540">
    <property type="entry name" value="P-loop containing nucleoside triphosphate hydrolases"/>
    <property type="match status" value="1"/>
</dbReference>
<reference evidence="9" key="1">
    <citation type="submission" date="2016-10" db="EMBL/GenBank/DDBJ databases">
        <authorList>
            <person name="Varghese N."/>
            <person name="Submissions S."/>
        </authorList>
    </citation>
    <scope>NUCLEOTIDE SEQUENCE [LARGE SCALE GENOMIC DNA]</scope>
    <source>
        <strain evidence="9">DSM 20524</strain>
    </source>
</reference>
<evidence type="ECO:0000256" key="5">
    <source>
        <dbReference type="ARBA" id="ARBA00022840"/>
    </source>
</evidence>
<keyword evidence="6" id="KW-0046">Antibiotic resistance</keyword>
<dbReference type="PANTHER" id="PTHR42711">
    <property type="entry name" value="ABC TRANSPORTER ATP-BINDING PROTEIN"/>
    <property type="match status" value="1"/>
</dbReference>
<dbReference type="Gene3D" id="3.40.50.300">
    <property type="entry name" value="P-loop containing nucleotide triphosphate hydrolases"/>
    <property type="match status" value="1"/>
</dbReference>
<evidence type="ECO:0000256" key="2">
    <source>
        <dbReference type="ARBA" id="ARBA00005417"/>
    </source>
</evidence>
<dbReference type="GO" id="GO:0046677">
    <property type="term" value="P:response to antibiotic"/>
    <property type="evidence" value="ECO:0007669"/>
    <property type="project" value="UniProtKB-KW"/>
</dbReference>
<comment type="similarity">
    <text evidence="2">Belongs to the ABC transporter superfamily.</text>
</comment>
<dbReference type="PANTHER" id="PTHR42711:SF5">
    <property type="entry name" value="ABC TRANSPORTER ATP-BINDING PROTEIN NATA"/>
    <property type="match status" value="1"/>
</dbReference>
<name>A0A1H9UHT7_9CORY</name>
<dbReference type="CDD" id="cd03230">
    <property type="entry name" value="ABC_DR_subfamily_A"/>
    <property type="match status" value="1"/>
</dbReference>
<accession>A0A1H9UHT7</accession>
<evidence type="ECO:0000256" key="6">
    <source>
        <dbReference type="ARBA" id="ARBA00023251"/>
    </source>
</evidence>
<dbReference type="InterPro" id="IPR027417">
    <property type="entry name" value="P-loop_NTPase"/>
</dbReference>
<feature type="domain" description="ABC transporter" evidence="7">
    <location>
        <begin position="5"/>
        <end position="230"/>
    </location>
</feature>
<evidence type="ECO:0000256" key="3">
    <source>
        <dbReference type="ARBA" id="ARBA00022448"/>
    </source>
</evidence>
<dbReference type="GO" id="GO:0016887">
    <property type="term" value="F:ATP hydrolysis activity"/>
    <property type="evidence" value="ECO:0007669"/>
    <property type="project" value="InterPro"/>
</dbReference>
<keyword evidence="5 8" id="KW-0067">ATP-binding</keyword>
<dbReference type="AlphaFoldDB" id="A0A1H9UHT7"/>
<proteinExistence type="inferred from homology"/>
<dbReference type="InterPro" id="IPR003439">
    <property type="entry name" value="ABC_transporter-like_ATP-bd"/>
</dbReference>
<dbReference type="InterPro" id="IPR003593">
    <property type="entry name" value="AAA+_ATPase"/>
</dbReference>
<dbReference type="PROSITE" id="PS50893">
    <property type="entry name" value="ABC_TRANSPORTER_2"/>
    <property type="match status" value="1"/>
</dbReference>
<gene>
    <name evidence="8" type="ORF">SAMN05661109_01804</name>
</gene>
<keyword evidence="3" id="KW-0813">Transport</keyword>
<dbReference type="STRING" id="1121357.SAMN05661109_01804"/>
<dbReference type="EMBL" id="FOGQ01000008">
    <property type="protein sequence ID" value="SES09015.1"/>
    <property type="molecule type" value="Genomic_DNA"/>
</dbReference>
<evidence type="ECO:0000256" key="1">
    <source>
        <dbReference type="ARBA" id="ARBA00004202"/>
    </source>
</evidence>
<evidence type="ECO:0000313" key="8">
    <source>
        <dbReference type="EMBL" id="SES09015.1"/>
    </source>
</evidence>
<keyword evidence="9" id="KW-1185">Reference proteome</keyword>